<proteinExistence type="predicted"/>
<gene>
    <name evidence="2" type="ORF">AWC29_07555</name>
</gene>
<evidence type="ECO:0000313" key="3">
    <source>
        <dbReference type="Proteomes" id="UP000193710"/>
    </source>
</evidence>
<reference evidence="2 3" key="1">
    <citation type="submission" date="2016-01" db="EMBL/GenBank/DDBJ databases">
        <title>The new phylogeny of the genus Mycobacterium.</title>
        <authorList>
            <person name="Tarcisio F."/>
            <person name="Conor M."/>
            <person name="Antonella G."/>
            <person name="Elisabetta G."/>
            <person name="Giulia F.S."/>
            <person name="Sara T."/>
            <person name="Anna F."/>
            <person name="Clotilde B."/>
            <person name="Roberto B."/>
            <person name="Veronica D.S."/>
            <person name="Fabio R."/>
            <person name="Monica P."/>
            <person name="Olivier J."/>
            <person name="Enrico T."/>
            <person name="Nicola S."/>
        </authorList>
    </citation>
    <scope>NUCLEOTIDE SEQUENCE [LARGE SCALE GENOMIC DNA]</scope>
    <source>
        <strain evidence="2 3">DSM 44626</strain>
    </source>
</reference>
<evidence type="ECO:0000313" key="2">
    <source>
        <dbReference type="EMBL" id="ORX07150.1"/>
    </source>
</evidence>
<evidence type="ECO:0008006" key="4">
    <source>
        <dbReference type="Google" id="ProtNLM"/>
    </source>
</evidence>
<comment type="caution">
    <text evidence="2">The sequence shown here is derived from an EMBL/GenBank/DDBJ whole genome shotgun (WGS) entry which is preliminary data.</text>
</comment>
<evidence type="ECO:0000256" key="1">
    <source>
        <dbReference type="SAM" id="MobiDB-lite"/>
    </source>
</evidence>
<keyword evidence="3" id="KW-1185">Reference proteome</keyword>
<dbReference type="EMBL" id="LQPY01000008">
    <property type="protein sequence ID" value="ORX07150.1"/>
    <property type="molecule type" value="Genomic_DNA"/>
</dbReference>
<sequence>MHDSAGEIPDDVPIADAVEQQRPAGQAAPDDDHASAWPDDADVPLETTDSDWQEQRQSVVTDPDFDEYE</sequence>
<accession>A0ABX3W9C2</accession>
<name>A0ABX3W9C2_9MYCO</name>
<feature type="region of interest" description="Disordered" evidence="1">
    <location>
        <begin position="1"/>
        <end position="69"/>
    </location>
</feature>
<dbReference type="RefSeq" id="WP_036468985.1">
    <property type="nucleotide sequence ID" value="NZ_HG964446.1"/>
</dbReference>
<organism evidence="2 3">
    <name type="scientific">Mycobacterium triplex</name>
    <dbReference type="NCBI Taxonomy" id="47839"/>
    <lineage>
        <taxon>Bacteria</taxon>
        <taxon>Bacillati</taxon>
        <taxon>Actinomycetota</taxon>
        <taxon>Actinomycetes</taxon>
        <taxon>Mycobacteriales</taxon>
        <taxon>Mycobacteriaceae</taxon>
        <taxon>Mycobacterium</taxon>
        <taxon>Mycobacterium simiae complex</taxon>
    </lineage>
</organism>
<dbReference type="Proteomes" id="UP000193710">
    <property type="component" value="Unassembled WGS sequence"/>
</dbReference>
<protein>
    <recommendedName>
        <fullName evidence="4">PAS domain S-box/diguanylate cyclase (GGDEF) domain-containing protein</fullName>
    </recommendedName>
</protein>
<feature type="compositionally biased region" description="Acidic residues" evidence="1">
    <location>
        <begin position="39"/>
        <end position="52"/>
    </location>
</feature>